<keyword evidence="13 17" id="KW-0961">Cell wall biogenesis/degradation</keyword>
<evidence type="ECO:0000256" key="17">
    <source>
        <dbReference type="HAMAP-Rule" id="MF_00639"/>
    </source>
</evidence>
<evidence type="ECO:0000256" key="16">
    <source>
        <dbReference type="ARBA" id="ARBA00047632"/>
    </source>
</evidence>
<evidence type="ECO:0000256" key="11">
    <source>
        <dbReference type="ARBA" id="ARBA00022960"/>
    </source>
</evidence>
<dbReference type="Gene3D" id="3.40.1190.10">
    <property type="entry name" value="Mur-like, catalytic domain"/>
    <property type="match status" value="1"/>
</dbReference>
<evidence type="ECO:0000256" key="13">
    <source>
        <dbReference type="ARBA" id="ARBA00023316"/>
    </source>
</evidence>
<dbReference type="EMBL" id="JACRTB010000008">
    <property type="protein sequence ID" value="MBC8576110.1"/>
    <property type="molecule type" value="Genomic_DNA"/>
</dbReference>
<keyword evidence="8 17" id="KW-0436">Ligase</keyword>
<dbReference type="NCBIfam" id="TIGR01087">
    <property type="entry name" value="murD"/>
    <property type="match status" value="1"/>
</dbReference>
<evidence type="ECO:0000256" key="9">
    <source>
        <dbReference type="ARBA" id="ARBA00022741"/>
    </source>
</evidence>
<gene>
    <name evidence="17" type="primary">murD</name>
    <name evidence="21" type="ORF">H8717_06780</name>
</gene>
<proteinExistence type="inferred from homology"/>
<dbReference type="Gene3D" id="3.90.190.20">
    <property type="entry name" value="Mur ligase, C-terminal domain"/>
    <property type="match status" value="1"/>
</dbReference>
<evidence type="ECO:0000256" key="3">
    <source>
        <dbReference type="ARBA" id="ARBA00004752"/>
    </source>
</evidence>
<dbReference type="InterPro" id="IPR036565">
    <property type="entry name" value="Mur-like_cat_sf"/>
</dbReference>
<sequence length="463" mass="50637">MYFNNKTFFSWTEGKNIDVIGFGVSNAELVFRLAAAGASVTLHDRRKAEQFRPEQLDRLREAGVILALGEDYLEHLDGEIIFRTPGLPYLTPQLTEARRRGRTVTSELEVFMELCPCPVYGITGSDGKTTTASLMADMLRAAEKTVHLGGNIGKPLLSTLDLVSENDVCVIELSSFQLLSMRCSPDVAVVTNISPNHLDVHRDMTEYVTAKRNVVLHQNGFSRAVLSADSEGAAAYAGDVRGTLRWFSRRHPVENGGWMDEKGDLYHSVNGRAVSLMNRGELKLPGLHNVENFLAAASAVWGTATASQICDVGRSFAGVEHRIEFVRNKNGVRWYNDSIATSPTRTVAGLRSFDERLIVIAGGYDKHLSFDPLAPVLLERAKRLILTGQTAGQIEAAVKNAKGFAESGLVIDHASDLAEAVRTANTAARSGDVVILSPACASFDAYENFEARGRHFKELVRGL</sequence>
<evidence type="ECO:0000313" key="21">
    <source>
        <dbReference type="EMBL" id="MBC8576110.1"/>
    </source>
</evidence>
<comment type="caution">
    <text evidence="21">The sequence shown here is derived from an EMBL/GenBank/DDBJ whole genome shotgun (WGS) entry which is preliminary data.</text>
</comment>
<keyword evidence="10 17" id="KW-0067">ATP-binding</keyword>
<evidence type="ECO:0000256" key="12">
    <source>
        <dbReference type="ARBA" id="ARBA00022984"/>
    </source>
</evidence>
<reference evidence="21 22" key="1">
    <citation type="submission" date="2020-08" db="EMBL/GenBank/DDBJ databases">
        <title>Genome public.</title>
        <authorList>
            <person name="Liu C."/>
            <person name="Sun Q."/>
        </authorList>
    </citation>
    <scope>NUCLEOTIDE SEQUENCE [LARGE SCALE GENOMIC DNA]</scope>
    <source>
        <strain evidence="21 22">BX1</strain>
    </source>
</reference>
<dbReference type="InterPro" id="IPR005762">
    <property type="entry name" value="MurD"/>
</dbReference>
<organism evidence="21 22">
    <name type="scientific">Yanshouia hominis</name>
    <dbReference type="NCBI Taxonomy" id="2763673"/>
    <lineage>
        <taxon>Bacteria</taxon>
        <taxon>Bacillati</taxon>
        <taxon>Bacillota</taxon>
        <taxon>Clostridia</taxon>
        <taxon>Eubacteriales</taxon>
        <taxon>Oscillospiraceae</taxon>
        <taxon>Yanshouia</taxon>
    </lineage>
</organism>
<dbReference type="EC" id="6.3.2.9" evidence="5 17"/>
<comment type="function">
    <text evidence="1 17 18">Cell wall formation. Catalyzes the addition of glutamate to the nucleotide precursor UDP-N-acetylmuramoyl-L-alanine (UMA).</text>
</comment>
<evidence type="ECO:0000256" key="4">
    <source>
        <dbReference type="ARBA" id="ARBA00010416"/>
    </source>
</evidence>
<dbReference type="Proteomes" id="UP000658131">
    <property type="component" value="Unassembled WGS sequence"/>
</dbReference>
<evidence type="ECO:0000256" key="6">
    <source>
        <dbReference type="ARBA" id="ARBA00015655"/>
    </source>
</evidence>
<dbReference type="RefSeq" id="WP_262399660.1">
    <property type="nucleotide sequence ID" value="NZ_JACRTB010000008.1"/>
</dbReference>
<dbReference type="InterPro" id="IPR004101">
    <property type="entry name" value="Mur_ligase_C"/>
</dbReference>
<dbReference type="HAMAP" id="MF_00639">
    <property type="entry name" value="MurD"/>
    <property type="match status" value="1"/>
</dbReference>
<comment type="subcellular location">
    <subcellularLocation>
        <location evidence="2 17 18">Cytoplasm</location>
    </subcellularLocation>
</comment>
<name>A0ABR7NI92_9FIRM</name>
<keyword evidence="22" id="KW-1185">Reference proteome</keyword>
<feature type="domain" description="Mur ligase C-terminal" evidence="19">
    <location>
        <begin position="321"/>
        <end position="440"/>
    </location>
</feature>
<dbReference type="InterPro" id="IPR036615">
    <property type="entry name" value="Mur_ligase_C_dom_sf"/>
</dbReference>
<protein>
    <recommendedName>
        <fullName evidence="6 17">UDP-N-acetylmuramoylalanine--D-glutamate ligase</fullName>
        <ecNumber evidence="5 17">6.3.2.9</ecNumber>
    </recommendedName>
    <alternativeName>
        <fullName evidence="15 17">D-glutamic acid-adding enzyme</fullName>
    </alternativeName>
    <alternativeName>
        <fullName evidence="14 17">UDP-N-acetylmuramoyl-L-alanyl-D-glutamate synthetase</fullName>
    </alternativeName>
</protein>
<evidence type="ECO:0000256" key="2">
    <source>
        <dbReference type="ARBA" id="ARBA00004496"/>
    </source>
</evidence>
<accession>A0ABR7NI92</accession>
<evidence type="ECO:0000256" key="8">
    <source>
        <dbReference type="ARBA" id="ARBA00022598"/>
    </source>
</evidence>
<feature type="binding site" evidence="17">
    <location>
        <begin position="124"/>
        <end position="130"/>
    </location>
    <ligand>
        <name>ATP</name>
        <dbReference type="ChEBI" id="CHEBI:30616"/>
    </ligand>
</feature>
<evidence type="ECO:0000256" key="18">
    <source>
        <dbReference type="RuleBase" id="RU003664"/>
    </source>
</evidence>
<feature type="domain" description="Mur ligase central" evidence="20">
    <location>
        <begin position="122"/>
        <end position="299"/>
    </location>
</feature>
<evidence type="ECO:0000259" key="20">
    <source>
        <dbReference type="Pfam" id="PF08245"/>
    </source>
</evidence>
<keyword evidence="17 18" id="KW-0132">Cell division</keyword>
<comment type="similarity">
    <text evidence="4 17">Belongs to the MurCDEF family.</text>
</comment>
<evidence type="ECO:0000256" key="7">
    <source>
        <dbReference type="ARBA" id="ARBA00022490"/>
    </source>
</evidence>
<dbReference type="Pfam" id="PF02875">
    <property type="entry name" value="Mur_ligase_C"/>
    <property type="match status" value="1"/>
</dbReference>
<keyword evidence="9 17" id="KW-0547">Nucleotide-binding</keyword>
<comment type="catalytic activity">
    <reaction evidence="16 17 18">
        <text>UDP-N-acetyl-alpha-D-muramoyl-L-alanine + D-glutamate + ATP = UDP-N-acetyl-alpha-D-muramoyl-L-alanyl-D-glutamate + ADP + phosphate + H(+)</text>
        <dbReference type="Rhea" id="RHEA:16429"/>
        <dbReference type="ChEBI" id="CHEBI:15378"/>
        <dbReference type="ChEBI" id="CHEBI:29986"/>
        <dbReference type="ChEBI" id="CHEBI:30616"/>
        <dbReference type="ChEBI" id="CHEBI:43474"/>
        <dbReference type="ChEBI" id="CHEBI:83898"/>
        <dbReference type="ChEBI" id="CHEBI:83900"/>
        <dbReference type="ChEBI" id="CHEBI:456216"/>
        <dbReference type="EC" id="6.3.2.9"/>
    </reaction>
</comment>
<evidence type="ECO:0000256" key="5">
    <source>
        <dbReference type="ARBA" id="ARBA00012212"/>
    </source>
</evidence>
<comment type="pathway">
    <text evidence="3 17 18">Cell wall biogenesis; peptidoglycan biosynthesis.</text>
</comment>
<dbReference type="SUPFAM" id="SSF51984">
    <property type="entry name" value="MurCD N-terminal domain"/>
    <property type="match status" value="1"/>
</dbReference>
<keyword evidence="12 17" id="KW-0573">Peptidoglycan synthesis</keyword>
<evidence type="ECO:0000256" key="15">
    <source>
        <dbReference type="ARBA" id="ARBA00032324"/>
    </source>
</evidence>
<keyword evidence="11 17" id="KW-0133">Cell shape</keyword>
<dbReference type="SUPFAM" id="SSF53623">
    <property type="entry name" value="MurD-like peptide ligases, catalytic domain"/>
    <property type="match status" value="1"/>
</dbReference>
<dbReference type="PANTHER" id="PTHR43692">
    <property type="entry name" value="UDP-N-ACETYLMURAMOYLALANINE--D-GLUTAMATE LIGASE"/>
    <property type="match status" value="1"/>
</dbReference>
<dbReference type="GO" id="GO:0008764">
    <property type="term" value="F:UDP-N-acetylmuramoylalanine-D-glutamate ligase activity"/>
    <property type="evidence" value="ECO:0007669"/>
    <property type="project" value="UniProtKB-EC"/>
</dbReference>
<dbReference type="InterPro" id="IPR013221">
    <property type="entry name" value="Mur_ligase_cen"/>
</dbReference>
<evidence type="ECO:0000256" key="1">
    <source>
        <dbReference type="ARBA" id="ARBA00002734"/>
    </source>
</evidence>
<evidence type="ECO:0000313" key="22">
    <source>
        <dbReference type="Proteomes" id="UP000658131"/>
    </source>
</evidence>
<evidence type="ECO:0000256" key="14">
    <source>
        <dbReference type="ARBA" id="ARBA00030398"/>
    </source>
</evidence>
<dbReference type="PANTHER" id="PTHR43692:SF1">
    <property type="entry name" value="UDP-N-ACETYLMURAMOYLALANINE--D-GLUTAMATE LIGASE"/>
    <property type="match status" value="1"/>
</dbReference>
<dbReference type="SUPFAM" id="SSF53244">
    <property type="entry name" value="MurD-like peptide ligases, peptide-binding domain"/>
    <property type="match status" value="1"/>
</dbReference>
<dbReference type="Pfam" id="PF08245">
    <property type="entry name" value="Mur_ligase_M"/>
    <property type="match status" value="1"/>
</dbReference>
<evidence type="ECO:0000256" key="10">
    <source>
        <dbReference type="ARBA" id="ARBA00022840"/>
    </source>
</evidence>
<keyword evidence="17 18" id="KW-0131">Cell cycle</keyword>
<keyword evidence="7 17" id="KW-0963">Cytoplasm</keyword>
<dbReference type="Gene3D" id="3.40.50.720">
    <property type="entry name" value="NAD(P)-binding Rossmann-like Domain"/>
    <property type="match status" value="1"/>
</dbReference>
<evidence type="ECO:0000259" key="19">
    <source>
        <dbReference type="Pfam" id="PF02875"/>
    </source>
</evidence>